<dbReference type="EMBL" id="MU154563">
    <property type="protein sequence ID" value="KAF9495291.1"/>
    <property type="molecule type" value="Genomic_DNA"/>
</dbReference>
<feature type="signal peptide" evidence="2">
    <location>
        <begin position="1"/>
        <end position="18"/>
    </location>
</feature>
<feature type="compositionally biased region" description="Low complexity" evidence="1">
    <location>
        <begin position="67"/>
        <end position="81"/>
    </location>
</feature>
<dbReference type="AlphaFoldDB" id="A0A9P6D729"/>
<evidence type="ECO:0000313" key="4">
    <source>
        <dbReference type="Proteomes" id="UP000807025"/>
    </source>
</evidence>
<accession>A0A9P6D729</accession>
<evidence type="ECO:0000256" key="1">
    <source>
        <dbReference type="SAM" id="MobiDB-lite"/>
    </source>
</evidence>
<feature type="chain" id="PRO_5040510125" evidence="2">
    <location>
        <begin position="19"/>
        <end position="185"/>
    </location>
</feature>
<sequence length="185" mass="19323">MHFFKVFTLIATAASVSAGVVERQGRDDSSNVESSHRHGGDYDRGHDRSLSSDDRTHTESHHGLDDSTSFSMTSTAMTATSVAFRGRDRDRSGSSSDDHPHSEDRDRSASSDDRNHGQDDSTTIASATALSSTSAVPAGQTSLSPALATAPANNINGARMSAASVTGVVTIAVMISSFMTAGFGL</sequence>
<gene>
    <name evidence="3" type="ORF">BDN71DRAFT_1447700</name>
</gene>
<feature type="compositionally biased region" description="Basic and acidic residues" evidence="1">
    <location>
        <begin position="85"/>
        <end position="119"/>
    </location>
</feature>
<feature type="region of interest" description="Disordered" evidence="1">
    <location>
        <begin position="19"/>
        <end position="121"/>
    </location>
</feature>
<comment type="caution">
    <text evidence="3">The sequence shown here is derived from an EMBL/GenBank/DDBJ whole genome shotgun (WGS) entry which is preliminary data.</text>
</comment>
<organism evidence="3 4">
    <name type="scientific">Pleurotus eryngii</name>
    <name type="common">Boletus of the steppes</name>
    <dbReference type="NCBI Taxonomy" id="5323"/>
    <lineage>
        <taxon>Eukaryota</taxon>
        <taxon>Fungi</taxon>
        <taxon>Dikarya</taxon>
        <taxon>Basidiomycota</taxon>
        <taxon>Agaricomycotina</taxon>
        <taxon>Agaricomycetes</taxon>
        <taxon>Agaricomycetidae</taxon>
        <taxon>Agaricales</taxon>
        <taxon>Pleurotineae</taxon>
        <taxon>Pleurotaceae</taxon>
        <taxon>Pleurotus</taxon>
    </lineage>
</organism>
<dbReference type="OrthoDB" id="10560321at2759"/>
<evidence type="ECO:0000313" key="3">
    <source>
        <dbReference type="EMBL" id="KAF9495291.1"/>
    </source>
</evidence>
<evidence type="ECO:0000256" key="2">
    <source>
        <dbReference type="SAM" id="SignalP"/>
    </source>
</evidence>
<protein>
    <submittedName>
        <fullName evidence="3">Uncharacterized protein</fullName>
    </submittedName>
</protein>
<name>A0A9P6D729_PLEER</name>
<proteinExistence type="predicted"/>
<dbReference type="Proteomes" id="UP000807025">
    <property type="component" value="Unassembled WGS sequence"/>
</dbReference>
<keyword evidence="2" id="KW-0732">Signal</keyword>
<keyword evidence="4" id="KW-1185">Reference proteome</keyword>
<reference evidence="3" key="1">
    <citation type="submission" date="2020-11" db="EMBL/GenBank/DDBJ databases">
        <authorList>
            <consortium name="DOE Joint Genome Institute"/>
            <person name="Ahrendt S."/>
            <person name="Riley R."/>
            <person name="Andreopoulos W."/>
            <person name="Labutti K."/>
            <person name="Pangilinan J."/>
            <person name="Ruiz-Duenas F.J."/>
            <person name="Barrasa J.M."/>
            <person name="Sanchez-Garcia M."/>
            <person name="Camarero S."/>
            <person name="Miyauchi S."/>
            <person name="Serrano A."/>
            <person name="Linde D."/>
            <person name="Babiker R."/>
            <person name="Drula E."/>
            <person name="Ayuso-Fernandez I."/>
            <person name="Pacheco R."/>
            <person name="Padilla G."/>
            <person name="Ferreira P."/>
            <person name="Barriuso J."/>
            <person name="Kellner H."/>
            <person name="Castanera R."/>
            <person name="Alfaro M."/>
            <person name="Ramirez L."/>
            <person name="Pisabarro A.G."/>
            <person name="Kuo A."/>
            <person name="Tritt A."/>
            <person name="Lipzen A."/>
            <person name="He G."/>
            <person name="Yan M."/>
            <person name="Ng V."/>
            <person name="Cullen D."/>
            <person name="Martin F."/>
            <person name="Rosso M.-N."/>
            <person name="Henrissat B."/>
            <person name="Hibbett D."/>
            <person name="Martinez A.T."/>
            <person name="Grigoriev I.V."/>
        </authorList>
    </citation>
    <scope>NUCLEOTIDE SEQUENCE</scope>
    <source>
        <strain evidence="3">ATCC 90797</strain>
    </source>
</reference>
<feature type="compositionally biased region" description="Basic and acidic residues" evidence="1">
    <location>
        <begin position="23"/>
        <end position="65"/>
    </location>
</feature>